<dbReference type="InterPro" id="IPR016181">
    <property type="entry name" value="Acyl_CoA_acyltransferase"/>
</dbReference>
<dbReference type="Proteomes" id="UP000216852">
    <property type="component" value="Unassembled WGS sequence"/>
</dbReference>
<organism evidence="2 3">
    <name type="scientific">Terribacillus saccharophilus</name>
    <dbReference type="NCBI Taxonomy" id="361277"/>
    <lineage>
        <taxon>Bacteria</taxon>
        <taxon>Bacillati</taxon>
        <taxon>Bacillota</taxon>
        <taxon>Bacilli</taxon>
        <taxon>Bacillales</taxon>
        <taxon>Bacillaceae</taxon>
        <taxon>Terribacillus</taxon>
    </lineage>
</organism>
<gene>
    <name evidence="2" type="ORF">CHH48_17770</name>
</gene>
<name>A0ABX4GU76_9BACI</name>
<dbReference type="Pfam" id="PF00583">
    <property type="entry name" value="Acetyltransf_1"/>
    <property type="match status" value="1"/>
</dbReference>
<proteinExistence type="predicted"/>
<evidence type="ECO:0000313" key="2">
    <source>
        <dbReference type="EMBL" id="PAD98415.1"/>
    </source>
</evidence>
<protein>
    <recommendedName>
        <fullName evidence="1">N-acetyltransferase domain-containing protein</fullName>
    </recommendedName>
</protein>
<dbReference type="SUPFAM" id="SSF55729">
    <property type="entry name" value="Acyl-CoA N-acyltransferases (Nat)"/>
    <property type="match status" value="1"/>
</dbReference>
<dbReference type="Gene3D" id="3.40.630.30">
    <property type="match status" value="1"/>
</dbReference>
<reference evidence="2 3" key="1">
    <citation type="submission" date="2017-07" db="EMBL/GenBank/DDBJ databases">
        <title>Isolation and whole genome analysis of endospore-forming bacteria from heroin.</title>
        <authorList>
            <person name="Kalinowski J."/>
            <person name="Ahrens B."/>
            <person name="Al-Dilaimi A."/>
            <person name="Winkler A."/>
            <person name="Wibberg D."/>
            <person name="Schleenbecker U."/>
            <person name="Ruckert C."/>
            <person name="Wolfel R."/>
            <person name="Grass G."/>
        </authorList>
    </citation>
    <scope>NUCLEOTIDE SEQUENCE [LARGE SCALE GENOMIC DNA]</scope>
    <source>
        <strain evidence="2 3">7517-1</strain>
    </source>
</reference>
<sequence length="187" mass="21896">MKDIIQRKLIIREAELKDAEALARLRMKTDGETEYMDREEGEGYLSPKDFEELIMTDQKELKNLCLVACDQQEVIGYCRCEGNKLKRLSHQVTFGIVIMKDYWGYGLGKQMLEMIIAWSEEQKIHKINLSVSASNIRAIRLYETYNFQIEGCLKDDKRLRGGEYHDTLLMARFSKKQKIYDNENPPS</sequence>
<evidence type="ECO:0000259" key="1">
    <source>
        <dbReference type="PROSITE" id="PS51186"/>
    </source>
</evidence>
<accession>A0ABX4GU76</accession>
<dbReference type="PROSITE" id="PS51186">
    <property type="entry name" value="GNAT"/>
    <property type="match status" value="1"/>
</dbReference>
<dbReference type="PANTHER" id="PTHR43415">
    <property type="entry name" value="SPERMIDINE N(1)-ACETYLTRANSFERASE"/>
    <property type="match status" value="1"/>
</dbReference>
<evidence type="ECO:0000313" key="3">
    <source>
        <dbReference type="Proteomes" id="UP000216852"/>
    </source>
</evidence>
<dbReference type="InterPro" id="IPR000182">
    <property type="entry name" value="GNAT_dom"/>
</dbReference>
<feature type="domain" description="N-acetyltransferase" evidence="1">
    <location>
        <begin position="9"/>
        <end position="175"/>
    </location>
</feature>
<dbReference type="RefSeq" id="WP_095220566.1">
    <property type="nucleotide sequence ID" value="NZ_NPBJ01000040.1"/>
</dbReference>
<dbReference type="CDD" id="cd04301">
    <property type="entry name" value="NAT_SF"/>
    <property type="match status" value="1"/>
</dbReference>
<dbReference type="EMBL" id="NPBJ01000040">
    <property type="protein sequence ID" value="PAD98415.1"/>
    <property type="molecule type" value="Genomic_DNA"/>
</dbReference>
<comment type="caution">
    <text evidence="2">The sequence shown here is derived from an EMBL/GenBank/DDBJ whole genome shotgun (WGS) entry which is preliminary data.</text>
</comment>
<keyword evidence="3" id="KW-1185">Reference proteome</keyword>
<dbReference type="PANTHER" id="PTHR43415:SF3">
    <property type="entry name" value="GNAT-FAMILY ACETYLTRANSFERASE"/>
    <property type="match status" value="1"/>
</dbReference>